<dbReference type="CDD" id="cd02440">
    <property type="entry name" value="AdoMet_MTases"/>
    <property type="match status" value="1"/>
</dbReference>
<dbReference type="InterPro" id="IPR055487">
    <property type="entry name" value="DUF7059"/>
</dbReference>
<organism evidence="8 9">
    <name type="scientific">Paramicrobacterium humi</name>
    <dbReference type="NCBI Taxonomy" id="640635"/>
    <lineage>
        <taxon>Bacteria</taxon>
        <taxon>Bacillati</taxon>
        <taxon>Actinomycetota</taxon>
        <taxon>Actinomycetes</taxon>
        <taxon>Micrococcales</taxon>
        <taxon>Microbacteriaceae</taxon>
        <taxon>Paramicrobacterium</taxon>
    </lineage>
</organism>
<dbReference type="Gene3D" id="3.40.50.150">
    <property type="entry name" value="Vaccinia Virus protein VP39"/>
    <property type="match status" value="1"/>
</dbReference>
<feature type="domain" description="DUF7059" evidence="6">
    <location>
        <begin position="13"/>
        <end position="98"/>
    </location>
</feature>
<evidence type="ECO:0000256" key="1">
    <source>
        <dbReference type="ARBA" id="ARBA00006149"/>
    </source>
</evidence>
<evidence type="ECO:0000259" key="6">
    <source>
        <dbReference type="Pfam" id="PF23186"/>
    </source>
</evidence>
<evidence type="ECO:0000256" key="3">
    <source>
        <dbReference type="ARBA" id="ARBA00022679"/>
    </source>
</evidence>
<dbReference type="GO" id="GO:0003676">
    <property type="term" value="F:nucleic acid binding"/>
    <property type="evidence" value="ECO:0007669"/>
    <property type="project" value="InterPro"/>
</dbReference>
<dbReference type="InterPro" id="IPR052190">
    <property type="entry name" value="Euk-Arch_PrmC-MTase"/>
</dbReference>
<dbReference type="RefSeq" id="WP_091181193.1">
    <property type="nucleotide sequence ID" value="NZ_FNRY01000001.1"/>
</dbReference>
<dbReference type="PROSITE" id="PS00092">
    <property type="entry name" value="N6_MTASE"/>
    <property type="match status" value="1"/>
</dbReference>
<dbReference type="SUPFAM" id="SSF53335">
    <property type="entry name" value="S-adenosyl-L-methionine-dependent methyltransferases"/>
    <property type="match status" value="1"/>
</dbReference>
<dbReference type="PANTHER" id="PTHR45875">
    <property type="entry name" value="METHYLTRANSFERASE N6AMT1"/>
    <property type="match status" value="1"/>
</dbReference>
<protein>
    <submittedName>
        <fullName evidence="8">Methyltransferase small domain-containing protein</fullName>
    </submittedName>
</protein>
<reference evidence="8 9" key="1">
    <citation type="submission" date="2016-10" db="EMBL/GenBank/DDBJ databases">
        <authorList>
            <person name="de Groot N.N."/>
        </authorList>
    </citation>
    <scope>NUCLEOTIDE SEQUENCE [LARGE SCALE GENOMIC DNA]</scope>
    <source>
        <strain evidence="8 9">DSM 21799</strain>
    </source>
</reference>
<dbReference type="OrthoDB" id="129465at2"/>
<keyword evidence="3 8" id="KW-0808">Transferase</keyword>
<comment type="similarity">
    <text evidence="1">Belongs to the eukaryotic/archaeal PrmC-related family.</text>
</comment>
<dbReference type="InterPro" id="IPR056684">
    <property type="entry name" value="DUF7782"/>
</dbReference>
<proteinExistence type="inferred from homology"/>
<dbReference type="GO" id="GO:0008276">
    <property type="term" value="F:protein methyltransferase activity"/>
    <property type="evidence" value="ECO:0007669"/>
    <property type="project" value="TreeGrafter"/>
</dbReference>
<evidence type="ECO:0000256" key="2">
    <source>
        <dbReference type="ARBA" id="ARBA00022603"/>
    </source>
</evidence>
<evidence type="ECO:0000313" key="8">
    <source>
        <dbReference type="EMBL" id="SEB57652.1"/>
    </source>
</evidence>
<dbReference type="Pfam" id="PF25004">
    <property type="entry name" value="DUF7782"/>
    <property type="match status" value="1"/>
</dbReference>
<dbReference type="InterPro" id="IPR002052">
    <property type="entry name" value="DNA_methylase_N6_adenine_CS"/>
</dbReference>
<keyword evidence="9" id="KW-1185">Reference proteome</keyword>
<accession>A0A1H4KIA6</accession>
<dbReference type="GO" id="GO:0008170">
    <property type="term" value="F:N-methyltransferase activity"/>
    <property type="evidence" value="ECO:0007669"/>
    <property type="project" value="UniProtKB-ARBA"/>
</dbReference>
<dbReference type="STRING" id="640635.SAMN04489806_1161"/>
<gene>
    <name evidence="8" type="ORF">SAMN04489806_1161</name>
</gene>
<keyword evidence="4" id="KW-0949">S-adenosyl-L-methionine</keyword>
<dbReference type="EMBL" id="FNRY01000001">
    <property type="protein sequence ID" value="SEB57652.1"/>
    <property type="molecule type" value="Genomic_DNA"/>
</dbReference>
<dbReference type="Pfam" id="PF05175">
    <property type="entry name" value="MTS"/>
    <property type="match status" value="1"/>
</dbReference>
<dbReference type="InterPro" id="IPR029063">
    <property type="entry name" value="SAM-dependent_MTases_sf"/>
</dbReference>
<evidence type="ECO:0000259" key="5">
    <source>
        <dbReference type="Pfam" id="PF05175"/>
    </source>
</evidence>
<dbReference type="AlphaFoldDB" id="A0A1H4KIA6"/>
<feature type="domain" description="Methyltransferase small" evidence="5">
    <location>
        <begin position="151"/>
        <end position="278"/>
    </location>
</feature>
<name>A0A1H4KIA6_9MICO</name>
<feature type="domain" description="DUF7782" evidence="7">
    <location>
        <begin position="408"/>
        <end position="505"/>
    </location>
</feature>
<evidence type="ECO:0000313" key="9">
    <source>
        <dbReference type="Proteomes" id="UP000199183"/>
    </source>
</evidence>
<dbReference type="GO" id="GO:0032259">
    <property type="term" value="P:methylation"/>
    <property type="evidence" value="ECO:0007669"/>
    <property type="project" value="UniProtKB-KW"/>
</dbReference>
<keyword evidence="2 8" id="KW-0489">Methyltransferase</keyword>
<evidence type="ECO:0000256" key="4">
    <source>
        <dbReference type="ARBA" id="ARBA00022691"/>
    </source>
</evidence>
<evidence type="ECO:0000259" key="7">
    <source>
        <dbReference type="Pfam" id="PF25004"/>
    </source>
</evidence>
<dbReference type="Proteomes" id="UP000199183">
    <property type="component" value="Unassembled WGS sequence"/>
</dbReference>
<sequence length="508" mass="54142">MTLIDSLRSDLRSAGYTVAAVSALWGEEAAAALHRGQRVPAVRALDSAEDSPLATLARMFLLGLDSDPDAVGRALPSLGVEGATALGLAATVPGGIRARRDLRPYAFVDSTGEGSWWIVSDLGELALGHALGEDHVLGVGGASLTLSGLMLQRPVSRVLDLGTGCGIQAMHAARHAEHVVATDISRRALEIARLNAELNGIGNIEFRHGSLFEPVAGERFDQIVSNPPFVITPRRPGVPEYEYRDGGMVGDELVRAVIAGCATHLEPGGTAQMLGNWEYHSDAAGLDRARGWVTALEAERTPLDAWLIEREVQSPEEYAETWIRDGGTRAGSAAFDELYDAWLADFEARDVRAVGFGYVILRRPVTPEAPRWNLFERLHTATGENETGLGVHIAACIDARDREAALSDAELAASALMRAADVTEERHYWPGSDDPQAMLLHQGGGFGRTVPLDTALAALLGACDGELPLGVLVAAIAQLLEVDESALAAQLLPRVRELIGTGMLLFAV</sequence>
<dbReference type="InterPro" id="IPR007848">
    <property type="entry name" value="Small_mtfrase_dom"/>
</dbReference>
<dbReference type="GO" id="GO:0008757">
    <property type="term" value="F:S-adenosylmethionine-dependent methyltransferase activity"/>
    <property type="evidence" value="ECO:0007669"/>
    <property type="project" value="TreeGrafter"/>
</dbReference>
<dbReference type="PANTHER" id="PTHR45875:SF1">
    <property type="entry name" value="METHYLTRANSFERASE N6AMT1"/>
    <property type="match status" value="1"/>
</dbReference>
<dbReference type="Pfam" id="PF23186">
    <property type="entry name" value="DUF7059"/>
    <property type="match status" value="1"/>
</dbReference>
<dbReference type="GO" id="GO:0035657">
    <property type="term" value="C:eRF1 methyltransferase complex"/>
    <property type="evidence" value="ECO:0007669"/>
    <property type="project" value="TreeGrafter"/>
</dbReference>